<sequence length="274" mass="29856">MVGMISAEIRRFVGESLDNRFPDSGEPYFDEPLVGFAAADDPLFAEYKRIIGDFHRAPGEILDGAATVICWVLPVTRATRESNRKESLWPSRQWALTRNNGEGFNSALRRHLAAWLQERGHRAVAPQLAEGWRQLDAPAVGVASTWSERHAAYAAGLGTFSLNDALITPRGIAHRLGSVITDLPLPPTPRTSPDHRHNCLWYREGSCGACIGRCPAGALSRQGHDKARCRDYVYGAVPAAVGERYGVAQTGCGLCQTRVPCETQVPAGRGRATP</sequence>
<evidence type="ECO:0000313" key="1">
    <source>
        <dbReference type="EMBL" id="AJE02683.1"/>
    </source>
</evidence>
<dbReference type="AlphaFoldDB" id="A0A0B5B7Y3"/>
<dbReference type="Proteomes" id="UP000057609">
    <property type="component" value="Chromosome"/>
</dbReference>
<gene>
    <name evidence="1" type="ORF">GPICK_04240</name>
</gene>
<evidence type="ECO:0000313" key="2">
    <source>
        <dbReference type="Proteomes" id="UP000057609"/>
    </source>
</evidence>
<name>A0A0B5B7Y3_9BACT</name>
<dbReference type="HOGENOM" id="CLU_061526_0_0_7"/>
<reference evidence="1 2" key="1">
    <citation type="journal article" date="2015" name="Genome Announc.">
        <title>Complete Genome of Geobacter pickeringii G13T, a Metal-Reducing Isolate from Sedimentary Kaolin Deposits.</title>
        <authorList>
            <person name="Badalamenti J.P."/>
            <person name="Bond D.R."/>
        </authorList>
    </citation>
    <scope>NUCLEOTIDE SEQUENCE [LARGE SCALE GENOMIC DNA]</scope>
    <source>
        <strain evidence="1 2">G13</strain>
    </source>
</reference>
<keyword evidence="2" id="KW-1185">Reference proteome</keyword>
<dbReference type="PANTHER" id="PTHR42827:SF1">
    <property type="entry name" value="IRON-SULFUR CLUSTER-BINDING PROTEIN"/>
    <property type="match status" value="1"/>
</dbReference>
<dbReference type="RefSeq" id="WP_039740764.1">
    <property type="nucleotide sequence ID" value="NZ_CP009788.1"/>
</dbReference>
<proteinExistence type="predicted"/>
<organism evidence="1 2">
    <name type="scientific">Geobacter pickeringii</name>
    <dbReference type="NCBI Taxonomy" id="345632"/>
    <lineage>
        <taxon>Bacteria</taxon>
        <taxon>Pseudomonadati</taxon>
        <taxon>Thermodesulfobacteriota</taxon>
        <taxon>Desulfuromonadia</taxon>
        <taxon>Geobacterales</taxon>
        <taxon>Geobacteraceae</taxon>
        <taxon>Geobacter</taxon>
    </lineage>
</organism>
<dbReference type="OrthoDB" id="9784571at2"/>
<dbReference type="PANTHER" id="PTHR42827">
    <property type="entry name" value="IRON-SULFUR CLUSTER-BINDING PROTEIN-RELATED"/>
    <property type="match status" value="1"/>
</dbReference>
<dbReference type="STRING" id="345632.GPICK_04240"/>
<dbReference type="KEGG" id="gpi:GPICK_04240"/>
<dbReference type="EMBL" id="CP009788">
    <property type="protein sequence ID" value="AJE02683.1"/>
    <property type="molecule type" value="Genomic_DNA"/>
</dbReference>
<protein>
    <submittedName>
        <fullName evidence="1">FeS-binding protein</fullName>
    </submittedName>
</protein>
<accession>A0A0B5B7Y3</accession>